<dbReference type="GO" id="GO:0000139">
    <property type="term" value="C:Golgi membrane"/>
    <property type="evidence" value="ECO:0007669"/>
    <property type="project" value="UniProtKB-SubCell"/>
</dbReference>
<comment type="cofactor">
    <cofactor evidence="1 19">
        <name>Mn(2+)</name>
        <dbReference type="ChEBI" id="CHEBI:29035"/>
    </cofactor>
</comment>
<dbReference type="EMBL" id="CACRXK020001972">
    <property type="protein sequence ID" value="CAB3992067.1"/>
    <property type="molecule type" value="Genomic_DNA"/>
</dbReference>
<evidence type="ECO:0000256" key="3">
    <source>
        <dbReference type="ARBA" id="ARBA00004922"/>
    </source>
</evidence>
<dbReference type="PANTHER" id="PTHR11675:SF119">
    <property type="entry name" value="POLYPEPTIDE N-ACETYLGALACTOSAMINYLTRANSFERASE 2"/>
    <property type="match status" value="1"/>
</dbReference>
<keyword evidence="21" id="KW-1185">Reference proteome</keyword>
<evidence type="ECO:0000256" key="17">
    <source>
        <dbReference type="ARBA" id="ARBA00050905"/>
    </source>
</evidence>
<keyword evidence="7 19" id="KW-0808">Transferase</keyword>
<protein>
    <recommendedName>
        <fullName evidence="5 19">Polypeptide N-acetylgalactosaminyltransferase</fullName>
        <ecNumber evidence="19">2.4.1.-</ecNumber>
    </recommendedName>
    <alternativeName>
        <fullName evidence="19">Protein-UDP acetylgalactosaminyltransferase</fullName>
    </alternativeName>
</protein>
<keyword evidence="11" id="KW-0735">Signal-anchor</keyword>
<feature type="transmembrane region" description="Helical" evidence="19">
    <location>
        <begin position="7"/>
        <end position="25"/>
    </location>
</feature>
<keyword evidence="14 19" id="KW-0472">Membrane</keyword>
<evidence type="ECO:0000256" key="16">
    <source>
        <dbReference type="ARBA" id="ARBA00023211"/>
    </source>
</evidence>
<comment type="pathway">
    <text evidence="3 19">Protein modification; protein glycosylation.</text>
</comment>
<evidence type="ECO:0000256" key="5">
    <source>
        <dbReference type="ARBA" id="ARBA00012644"/>
    </source>
</evidence>
<keyword evidence="13 19" id="KW-0333">Golgi apparatus</keyword>
<dbReference type="SUPFAM" id="SSF53448">
    <property type="entry name" value="Nucleotide-diphospho-sugar transferases"/>
    <property type="match status" value="1"/>
</dbReference>
<keyword evidence="15 19" id="KW-1015">Disulfide bond</keyword>
<dbReference type="Pfam" id="PF00652">
    <property type="entry name" value="Ricin_B_lectin"/>
    <property type="match status" value="1"/>
</dbReference>
<comment type="catalytic activity">
    <reaction evidence="17">
        <text>L-threonyl-[protein] + UDP-N-acetyl-alpha-D-galactosamine = a 3-O-[N-acetyl-alpha-D-galactosaminyl]-L-threonyl-[protein] + UDP + H(+)</text>
        <dbReference type="Rhea" id="RHEA:52424"/>
        <dbReference type="Rhea" id="RHEA-COMP:11060"/>
        <dbReference type="Rhea" id="RHEA-COMP:11689"/>
        <dbReference type="ChEBI" id="CHEBI:15378"/>
        <dbReference type="ChEBI" id="CHEBI:30013"/>
        <dbReference type="ChEBI" id="CHEBI:58223"/>
        <dbReference type="ChEBI" id="CHEBI:67138"/>
        <dbReference type="ChEBI" id="CHEBI:87075"/>
        <dbReference type="EC" id="2.4.1.41"/>
    </reaction>
</comment>
<evidence type="ECO:0000256" key="11">
    <source>
        <dbReference type="ARBA" id="ARBA00022968"/>
    </source>
</evidence>
<evidence type="ECO:0000256" key="13">
    <source>
        <dbReference type="ARBA" id="ARBA00023034"/>
    </source>
</evidence>
<dbReference type="InterPro" id="IPR000772">
    <property type="entry name" value="Ricin_B_lectin"/>
</dbReference>
<keyword evidence="8 19" id="KW-0812">Transmembrane</keyword>
<comment type="subcellular location">
    <subcellularLocation>
        <location evidence="2 19">Golgi apparatus membrane</location>
        <topology evidence="2 19">Single-pass type II membrane protein</topology>
    </subcellularLocation>
</comment>
<evidence type="ECO:0000256" key="4">
    <source>
        <dbReference type="ARBA" id="ARBA00005680"/>
    </source>
</evidence>
<dbReference type="InterPro" id="IPR001173">
    <property type="entry name" value="Glyco_trans_2-like"/>
</dbReference>
<dbReference type="EC" id="2.4.1.-" evidence="19"/>
<dbReference type="Pfam" id="PF00535">
    <property type="entry name" value="Glycos_transf_2"/>
    <property type="match status" value="1"/>
</dbReference>
<dbReference type="SUPFAM" id="SSF50370">
    <property type="entry name" value="Ricin B-like lectins"/>
    <property type="match status" value="1"/>
</dbReference>
<dbReference type="PANTHER" id="PTHR11675">
    <property type="entry name" value="N-ACETYLGALACTOSAMINYLTRANSFERASE"/>
    <property type="match status" value="1"/>
</dbReference>
<dbReference type="InterPro" id="IPR045885">
    <property type="entry name" value="GalNAc-T"/>
</dbReference>
<dbReference type="GO" id="GO:0046872">
    <property type="term" value="F:metal ion binding"/>
    <property type="evidence" value="ECO:0007669"/>
    <property type="project" value="UniProtKB-KW"/>
</dbReference>
<reference evidence="20" key="1">
    <citation type="submission" date="2020-04" db="EMBL/GenBank/DDBJ databases">
        <authorList>
            <person name="Alioto T."/>
            <person name="Alioto T."/>
            <person name="Gomez Garrido J."/>
        </authorList>
    </citation>
    <scope>NUCLEOTIDE SEQUENCE</scope>
    <source>
        <strain evidence="20">A484AB</strain>
    </source>
</reference>
<feature type="non-terminal residue" evidence="20">
    <location>
        <position position="533"/>
    </location>
</feature>
<keyword evidence="16 19" id="KW-0464">Manganese</keyword>
<dbReference type="Gene3D" id="2.80.10.50">
    <property type="match status" value="1"/>
</dbReference>
<comment type="catalytic activity">
    <reaction evidence="18">
        <text>L-seryl-[protein] + UDP-N-acetyl-alpha-D-galactosamine = a 3-O-[N-acetyl-alpha-D-galactosaminyl]-L-seryl-[protein] + UDP + H(+)</text>
        <dbReference type="Rhea" id="RHEA:23956"/>
        <dbReference type="Rhea" id="RHEA-COMP:9863"/>
        <dbReference type="Rhea" id="RHEA-COMP:12788"/>
        <dbReference type="ChEBI" id="CHEBI:15378"/>
        <dbReference type="ChEBI" id="CHEBI:29999"/>
        <dbReference type="ChEBI" id="CHEBI:53604"/>
        <dbReference type="ChEBI" id="CHEBI:58223"/>
        <dbReference type="ChEBI" id="CHEBI:67138"/>
        <dbReference type="EC" id="2.4.1.41"/>
    </reaction>
</comment>
<evidence type="ECO:0000256" key="6">
    <source>
        <dbReference type="ARBA" id="ARBA00022676"/>
    </source>
</evidence>
<keyword evidence="12 19" id="KW-1133">Transmembrane helix</keyword>
<evidence type="ECO:0000313" key="21">
    <source>
        <dbReference type="Proteomes" id="UP001152795"/>
    </source>
</evidence>
<accession>A0A7D9DSV5</accession>
<evidence type="ECO:0000256" key="15">
    <source>
        <dbReference type="ARBA" id="ARBA00023157"/>
    </source>
</evidence>
<evidence type="ECO:0000256" key="12">
    <source>
        <dbReference type="ARBA" id="ARBA00022989"/>
    </source>
</evidence>
<dbReference type="CDD" id="cd02510">
    <property type="entry name" value="pp-GalNAc-T"/>
    <property type="match status" value="1"/>
</dbReference>
<dbReference type="SMART" id="SM00458">
    <property type="entry name" value="RICIN"/>
    <property type="match status" value="1"/>
</dbReference>
<dbReference type="FunFam" id="3.90.550.10:FF:000020">
    <property type="entry name" value="Polypeptide N-acetylgalactosaminyltransferase"/>
    <property type="match status" value="1"/>
</dbReference>
<evidence type="ECO:0000256" key="14">
    <source>
        <dbReference type="ARBA" id="ARBA00023136"/>
    </source>
</evidence>
<dbReference type="GO" id="GO:0004653">
    <property type="term" value="F:polypeptide N-acetylgalactosaminyltransferase activity"/>
    <property type="evidence" value="ECO:0007669"/>
    <property type="project" value="UniProtKB-EC"/>
</dbReference>
<dbReference type="GO" id="GO:0006493">
    <property type="term" value="P:protein O-linked glycosylation"/>
    <property type="evidence" value="ECO:0007669"/>
    <property type="project" value="UniProtKB-ARBA"/>
</dbReference>
<gene>
    <name evidence="20" type="ORF">PACLA_8A065715</name>
</gene>
<comment type="similarity">
    <text evidence="4 19">Belongs to the glycosyltransferase 2 family. GalNAc-T subfamily.</text>
</comment>
<dbReference type="Proteomes" id="UP001152795">
    <property type="component" value="Unassembled WGS sequence"/>
</dbReference>
<organism evidence="20 21">
    <name type="scientific">Paramuricea clavata</name>
    <name type="common">Red gorgonian</name>
    <name type="synonym">Violescent sea-whip</name>
    <dbReference type="NCBI Taxonomy" id="317549"/>
    <lineage>
        <taxon>Eukaryota</taxon>
        <taxon>Metazoa</taxon>
        <taxon>Cnidaria</taxon>
        <taxon>Anthozoa</taxon>
        <taxon>Octocorallia</taxon>
        <taxon>Malacalcyonacea</taxon>
        <taxon>Plexauridae</taxon>
        <taxon>Paramuricea</taxon>
    </lineage>
</organism>
<keyword evidence="6 19" id="KW-0328">Glycosyltransferase</keyword>
<dbReference type="GO" id="GO:0030246">
    <property type="term" value="F:carbohydrate binding"/>
    <property type="evidence" value="ECO:0007669"/>
    <property type="project" value="UniProtKB-KW"/>
</dbReference>
<evidence type="ECO:0000256" key="8">
    <source>
        <dbReference type="ARBA" id="ARBA00022692"/>
    </source>
</evidence>
<proteinExistence type="inferred from homology"/>
<dbReference type="InterPro" id="IPR035992">
    <property type="entry name" value="Ricin_B-like_lectins"/>
</dbReference>
<keyword evidence="9" id="KW-0479">Metal-binding</keyword>
<evidence type="ECO:0000256" key="10">
    <source>
        <dbReference type="ARBA" id="ARBA00022734"/>
    </source>
</evidence>
<dbReference type="InterPro" id="IPR029044">
    <property type="entry name" value="Nucleotide-diphossugar_trans"/>
</dbReference>
<evidence type="ECO:0000256" key="2">
    <source>
        <dbReference type="ARBA" id="ARBA00004323"/>
    </source>
</evidence>
<dbReference type="AlphaFoldDB" id="A0A7D9DSV5"/>
<comment type="caution">
    <text evidence="20">The sequence shown here is derived from an EMBL/GenBank/DDBJ whole genome shotgun (WGS) entry which is preliminary data.</text>
</comment>
<evidence type="ECO:0000256" key="7">
    <source>
        <dbReference type="ARBA" id="ARBA00022679"/>
    </source>
</evidence>
<evidence type="ECO:0000256" key="9">
    <source>
        <dbReference type="ARBA" id="ARBA00022723"/>
    </source>
</evidence>
<dbReference type="Gene3D" id="3.90.550.10">
    <property type="entry name" value="Spore Coat Polysaccharide Biosynthesis Protein SpsA, Chain A"/>
    <property type="match status" value="1"/>
</dbReference>
<sequence>MIWRRKRLVYLLLLMIWFISVMYFMDGFRKTANLSGLGSQSNIKISVKNINFDEKEYINGKKIHQDVFEENGFNRKASDELSSDRSIPDTRHASCSSVKYLNDLPTTSIIITFYNEARSTLLRTVKSILNRSPGKLIREIILIDDFSDDPNDGSMLLSLPKVRLLRNEKREGLIRSRVRGADAATGRVLTFLDSHCECNVGWLQPLLQRVVENPSRVVCPIIDVISMQNFKYIGASADIRGGFDWSLHFKWDELTPQQKIERRNAPIFPIKTPIIAGGLFVIDKDFFAKIGKYDTMMDIWGGENFEMSFRTWMCHGSMEIIPCSRVGHVFRKKHPYSFPNGNSNTYIRNTRRTAEVWMDDYKKYFFAARHGSKNKLYGNIKSRVELRKNLKCESFKWYLENVYPELQVPDQDDVAFGELRQGDLCVDTMGRLSGGSVRTNKCHGSGGNQEWSLTRNNKVKHRDLCLTLQEKSAGQIVKLEGCRKDSAQHRHLHQTTNSIFTKLPTASSLNYQQLHQATNRAFTKLPTASPPSS</sequence>
<keyword evidence="10 19" id="KW-0430">Lectin</keyword>
<dbReference type="PROSITE" id="PS50231">
    <property type="entry name" value="RICIN_B_LECTIN"/>
    <property type="match status" value="1"/>
</dbReference>
<dbReference type="UniPathway" id="UPA00378"/>
<evidence type="ECO:0000256" key="19">
    <source>
        <dbReference type="RuleBase" id="RU361242"/>
    </source>
</evidence>
<name>A0A7D9DSV5_PARCT</name>
<evidence type="ECO:0000256" key="1">
    <source>
        <dbReference type="ARBA" id="ARBA00001936"/>
    </source>
</evidence>
<evidence type="ECO:0000256" key="18">
    <source>
        <dbReference type="ARBA" id="ARBA00052209"/>
    </source>
</evidence>
<evidence type="ECO:0000313" key="20">
    <source>
        <dbReference type="EMBL" id="CAB3992067.1"/>
    </source>
</evidence>
<dbReference type="OrthoDB" id="429263at2759"/>